<dbReference type="RefSeq" id="WP_302040506.1">
    <property type="nucleotide sequence ID" value="NZ_JAUKPO010000021.1"/>
</dbReference>
<dbReference type="PANTHER" id="PTHR43546">
    <property type="entry name" value="UPF0173 METAL-DEPENDENT HYDROLASE MJ1163-RELATED"/>
    <property type="match status" value="1"/>
</dbReference>
<comment type="caution">
    <text evidence="3">The sequence shown here is derived from an EMBL/GenBank/DDBJ whole genome shotgun (WGS) entry which is preliminary data.</text>
</comment>
<proteinExistence type="predicted"/>
<dbReference type="Gene3D" id="3.60.15.10">
    <property type="entry name" value="Ribonuclease Z/Hydroxyacylglutathione hydrolase-like"/>
    <property type="match status" value="1"/>
</dbReference>
<keyword evidence="4" id="KW-1185">Reference proteome</keyword>
<keyword evidence="1" id="KW-0378">Hydrolase</keyword>
<dbReference type="InterPro" id="IPR036866">
    <property type="entry name" value="RibonucZ/Hydroxyglut_hydro"/>
</dbReference>
<sequence>MNITITHIDTACVLLDINGFRILTDPTLDTAGKLYYHGSGTFSRKTENPALPLEQLPTIDLVLLSHHQHKDNFDHRGQEFTKTVPIVISTKPAAKAIPGVIGLDNWESYTIHTQAVTNLTITATPAQHHPWWVPEFLAGKVIGFILSFEEQQKGVIYISGDTVYFKGIEEVGERYKIDIGIFHMGSVQFRYLTGFGQYTMDSHDLLKAVKVLNLNSIIPIHHKGWTHFKETENKLKQVIAGNEQLRSKTLFLKSGIQTRLW</sequence>
<dbReference type="EMBL" id="JAUKPO010000021">
    <property type="protein sequence ID" value="MDO1449703.1"/>
    <property type="molecule type" value="Genomic_DNA"/>
</dbReference>
<protein>
    <submittedName>
        <fullName evidence="3">MBL fold metallo-hydrolase</fullName>
    </submittedName>
</protein>
<feature type="domain" description="Metallo-beta-lactamase" evidence="2">
    <location>
        <begin position="21"/>
        <end position="222"/>
    </location>
</feature>
<name>A0ABT8RC78_9BACT</name>
<evidence type="ECO:0000313" key="3">
    <source>
        <dbReference type="EMBL" id="MDO1449703.1"/>
    </source>
</evidence>
<reference evidence="3" key="1">
    <citation type="submission" date="2023-07" db="EMBL/GenBank/DDBJ databases">
        <title>The genome sequence of Rhodocytophaga aerolata KACC 12507.</title>
        <authorList>
            <person name="Zhang X."/>
        </authorList>
    </citation>
    <scope>NUCLEOTIDE SEQUENCE</scope>
    <source>
        <strain evidence="3">KACC 12507</strain>
    </source>
</reference>
<accession>A0ABT8RC78</accession>
<evidence type="ECO:0000256" key="1">
    <source>
        <dbReference type="ARBA" id="ARBA00022801"/>
    </source>
</evidence>
<dbReference type="InterPro" id="IPR001279">
    <property type="entry name" value="Metallo-B-lactamas"/>
</dbReference>
<dbReference type="SUPFAM" id="SSF56281">
    <property type="entry name" value="Metallo-hydrolase/oxidoreductase"/>
    <property type="match status" value="1"/>
</dbReference>
<dbReference type="Proteomes" id="UP001168528">
    <property type="component" value="Unassembled WGS sequence"/>
</dbReference>
<evidence type="ECO:0000259" key="2">
    <source>
        <dbReference type="Pfam" id="PF12706"/>
    </source>
</evidence>
<evidence type="ECO:0000313" key="4">
    <source>
        <dbReference type="Proteomes" id="UP001168528"/>
    </source>
</evidence>
<gene>
    <name evidence="3" type="ORF">Q0590_25725</name>
</gene>
<dbReference type="Pfam" id="PF12706">
    <property type="entry name" value="Lactamase_B_2"/>
    <property type="match status" value="1"/>
</dbReference>
<dbReference type="PANTHER" id="PTHR43546:SF9">
    <property type="entry name" value="L-ASCORBATE-6-PHOSPHATE LACTONASE ULAG-RELATED"/>
    <property type="match status" value="1"/>
</dbReference>
<dbReference type="InterPro" id="IPR050114">
    <property type="entry name" value="UPF0173_UPF0282_UlaG_hydrolase"/>
</dbReference>
<organism evidence="3 4">
    <name type="scientific">Rhodocytophaga aerolata</name>
    <dbReference type="NCBI Taxonomy" id="455078"/>
    <lineage>
        <taxon>Bacteria</taxon>
        <taxon>Pseudomonadati</taxon>
        <taxon>Bacteroidota</taxon>
        <taxon>Cytophagia</taxon>
        <taxon>Cytophagales</taxon>
        <taxon>Rhodocytophagaceae</taxon>
        <taxon>Rhodocytophaga</taxon>
    </lineage>
</organism>